<sequence length="484" mass="55580">MLTSNTRLVVAVSGGPDSATLLDLLFRLRPKYDLRLSVAHLNHGLRGREADLEAEWVKKFAFKLGIPVISDTFNVPALAKEKRLSLEEAGRRARYDFLEEVANRMGASKIALAHTASDQAETLLMRLMRGSGLDGLSAIPPIRDKIIRPLIEVFRGEIQDYCRENSLQPCFDSSNMETSFLRNRVRLNLIPYLSQEYGDQIERILFQTTNLLRQDSEYLKKETERVFRSVLEEKRSEGLVLNEEKLSCLHPALQRRVLRKAIEKIKGDLKGIAFDHIVSIVELYETKEPGQLDLPHGLTIRHRYGNLLIKKGKEKSLTFVRNLVISGTTKLTELNLALDTELISASSELSPHKDRQKRLGQQFISSGRWGSLRSLPSGKKIKSDQISDFPEPEAWFDLDKLESPLYLRTREDGDRFHPLGMKGSKKIKDFFIDVKIPLEQRKRIPLLISKDKLVWIVGYRIDERFRVDEDTRSILKVRIRESHD</sequence>
<keyword evidence="2 8" id="KW-0963">Cytoplasm</keyword>
<evidence type="ECO:0000256" key="2">
    <source>
        <dbReference type="ARBA" id="ARBA00022490"/>
    </source>
</evidence>
<dbReference type="PANTHER" id="PTHR43033:SF1">
    <property type="entry name" value="TRNA(ILE)-LYSIDINE SYNTHASE-RELATED"/>
    <property type="match status" value="1"/>
</dbReference>
<comment type="domain">
    <text evidence="8">The N-terminal region contains the highly conserved SGGXDS motif, predicted to be a P-loop motif involved in ATP binding.</text>
</comment>
<dbReference type="InterPro" id="IPR012094">
    <property type="entry name" value="tRNA_Ile_lys_synt"/>
</dbReference>
<protein>
    <recommendedName>
        <fullName evidence="8">tRNA(Ile)-lysidine synthase</fullName>
        <ecNumber evidence="8">6.3.4.19</ecNumber>
    </recommendedName>
    <alternativeName>
        <fullName evidence="8">tRNA(Ile)-2-lysyl-cytidine synthase</fullName>
    </alternativeName>
    <alternativeName>
        <fullName evidence="8">tRNA(Ile)-lysidine synthetase</fullName>
    </alternativeName>
</protein>
<dbReference type="NCBIfam" id="TIGR02432">
    <property type="entry name" value="lysidine_TilS_N"/>
    <property type="match status" value="1"/>
</dbReference>
<comment type="similarity">
    <text evidence="8">Belongs to the tRNA(Ile)-lysidine synthase family.</text>
</comment>
<dbReference type="Proteomes" id="UP000316925">
    <property type="component" value="Unassembled WGS sequence"/>
</dbReference>
<dbReference type="GO" id="GO:0006400">
    <property type="term" value="P:tRNA modification"/>
    <property type="evidence" value="ECO:0007669"/>
    <property type="project" value="UniProtKB-UniRule"/>
</dbReference>
<dbReference type="EC" id="6.3.4.19" evidence="8"/>
<dbReference type="GO" id="GO:0005524">
    <property type="term" value="F:ATP binding"/>
    <property type="evidence" value="ECO:0007669"/>
    <property type="project" value="UniProtKB-UniRule"/>
</dbReference>
<dbReference type="InterPro" id="IPR014729">
    <property type="entry name" value="Rossmann-like_a/b/a_fold"/>
</dbReference>
<evidence type="ECO:0000256" key="5">
    <source>
        <dbReference type="ARBA" id="ARBA00022741"/>
    </source>
</evidence>
<dbReference type="SUPFAM" id="SSF82829">
    <property type="entry name" value="MesJ substrate recognition domain-like"/>
    <property type="match status" value="1"/>
</dbReference>
<keyword evidence="5 8" id="KW-0547">Nucleotide-binding</keyword>
<comment type="catalytic activity">
    <reaction evidence="7 8">
        <text>cytidine(34) in tRNA(Ile2) + L-lysine + ATP = lysidine(34) in tRNA(Ile2) + AMP + diphosphate + H(+)</text>
        <dbReference type="Rhea" id="RHEA:43744"/>
        <dbReference type="Rhea" id="RHEA-COMP:10625"/>
        <dbReference type="Rhea" id="RHEA-COMP:10670"/>
        <dbReference type="ChEBI" id="CHEBI:15378"/>
        <dbReference type="ChEBI" id="CHEBI:30616"/>
        <dbReference type="ChEBI" id="CHEBI:32551"/>
        <dbReference type="ChEBI" id="CHEBI:33019"/>
        <dbReference type="ChEBI" id="CHEBI:82748"/>
        <dbReference type="ChEBI" id="CHEBI:83665"/>
        <dbReference type="ChEBI" id="CHEBI:456215"/>
        <dbReference type="EC" id="6.3.4.19"/>
    </reaction>
</comment>
<dbReference type="GO" id="GO:0032267">
    <property type="term" value="F:tRNA(Ile)-lysidine synthase activity"/>
    <property type="evidence" value="ECO:0007669"/>
    <property type="project" value="UniProtKB-EC"/>
</dbReference>
<dbReference type="InterPro" id="IPR011063">
    <property type="entry name" value="TilS/TtcA_N"/>
</dbReference>
<dbReference type="Pfam" id="PF11734">
    <property type="entry name" value="TilS_C"/>
    <property type="match status" value="1"/>
</dbReference>
<dbReference type="GO" id="GO:0005737">
    <property type="term" value="C:cytoplasm"/>
    <property type="evidence" value="ECO:0007669"/>
    <property type="project" value="UniProtKB-SubCell"/>
</dbReference>
<feature type="domain" description="Lysidine-tRNA(Ile) synthetase C-terminal" evidence="9">
    <location>
        <begin position="405"/>
        <end position="477"/>
    </location>
</feature>
<feature type="binding site" evidence="8">
    <location>
        <begin position="13"/>
        <end position="18"/>
    </location>
    <ligand>
        <name>ATP</name>
        <dbReference type="ChEBI" id="CHEBI:30616"/>
    </ligand>
</feature>
<evidence type="ECO:0000256" key="3">
    <source>
        <dbReference type="ARBA" id="ARBA00022598"/>
    </source>
</evidence>
<organism evidence="10 11">
    <name type="scientific">Aerophobetes bacterium</name>
    <dbReference type="NCBI Taxonomy" id="2030807"/>
    <lineage>
        <taxon>Bacteria</taxon>
        <taxon>Candidatus Aerophobota</taxon>
    </lineage>
</organism>
<comment type="function">
    <text evidence="8">Ligates lysine onto the cytidine present at position 34 of the AUA codon-specific tRNA(Ile) that contains the anticodon CAU, in an ATP-dependent manner. Cytidine is converted to lysidine, thus changing the amino acid specificity of the tRNA from methionine to isoleucine.</text>
</comment>
<reference evidence="10 11" key="1">
    <citation type="submission" date="2019-03" db="EMBL/GenBank/DDBJ databases">
        <title>Metabolic potential of uncultured bacteria and archaea associated with petroleum seepage in deep-sea sediments.</title>
        <authorList>
            <person name="Dong X."/>
            <person name="Hubert C."/>
        </authorList>
    </citation>
    <scope>NUCLEOTIDE SEQUENCE [LARGE SCALE GENOMIC DNA]</scope>
    <source>
        <strain evidence="10">E29_bin28</strain>
    </source>
</reference>
<evidence type="ECO:0000259" key="9">
    <source>
        <dbReference type="SMART" id="SM00977"/>
    </source>
</evidence>
<evidence type="ECO:0000313" key="11">
    <source>
        <dbReference type="Proteomes" id="UP000316925"/>
    </source>
</evidence>
<evidence type="ECO:0000313" key="10">
    <source>
        <dbReference type="EMBL" id="TET93041.1"/>
    </source>
</evidence>
<dbReference type="Gene3D" id="1.20.59.20">
    <property type="match status" value="1"/>
</dbReference>
<gene>
    <name evidence="8 10" type="primary">tilS</name>
    <name evidence="10" type="ORF">E3J33_02655</name>
</gene>
<evidence type="ECO:0000256" key="8">
    <source>
        <dbReference type="HAMAP-Rule" id="MF_01161"/>
    </source>
</evidence>
<keyword evidence="3 8" id="KW-0436">Ligase</keyword>
<dbReference type="SUPFAM" id="SSF56037">
    <property type="entry name" value="PheT/TilS domain"/>
    <property type="match status" value="1"/>
</dbReference>
<dbReference type="SMART" id="SM00977">
    <property type="entry name" value="TilS_C"/>
    <property type="match status" value="1"/>
</dbReference>
<dbReference type="CDD" id="cd01992">
    <property type="entry name" value="TilS_N"/>
    <property type="match status" value="1"/>
</dbReference>
<dbReference type="SUPFAM" id="SSF52402">
    <property type="entry name" value="Adenine nucleotide alpha hydrolases-like"/>
    <property type="match status" value="1"/>
</dbReference>
<dbReference type="EMBL" id="SOIJ01000151">
    <property type="protein sequence ID" value="TET93041.1"/>
    <property type="molecule type" value="Genomic_DNA"/>
</dbReference>
<name>A0A523YNH2_UNCAE</name>
<evidence type="ECO:0000256" key="4">
    <source>
        <dbReference type="ARBA" id="ARBA00022694"/>
    </source>
</evidence>
<comment type="subcellular location">
    <subcellularLocation>
        <location evidence="1 8">Cytoplasm</location>
    </subcellularLocation>
</comment>
<dbReference type="Pfam" id="PF01171">
    <property type="entry name" value="ATP_bind_3"/>
    <property type="match status" value="1"/>
</dbReference>
<dbReference type="AlphaFoldDB" id="A0A523YNH2"/>
<evidence type="ECO:0000256" key="1">
    <source>
        <dbReference type="ARBA" id="ARBA00004496"/>
    </source>
</evidence>
<evidence type="ECO:0000256" key="6">
    <source>
        <dbReference type="ARBA" id="ARBA00022840"/>
    </source>
</evidence>
<dbReference type="PANTHER" id="PTHR43033">
    <property type="entry name" value="TRNA(ILE)-LYSIDINE SYNTHASE-RELATED"/>
    <property type="match status" value="1"/>
</dbReference>
<dbReference type="InterPro" id="IPR012795">
    <property type="entry name" value="tRNA_Ile_lys_synt_N"/>
</dbReference>
<dbReference type="Gene3D" id="3.40.50.620">
    <property type="entry name" value="HUPs"/>
    <property type="match status" value="1"/>
</dbReference>
<keyword evidence="4 8" id="KW-0819">tRNA processing</keyword>
<comment type="caution">
    <text evidence="10">The sequence shown here is derived from an EMBL/GenBank/DDBJ whole genome shotgun (WGS) entry which is preliminary data.</text>
</comment>
<proteinExistence type="inferred from homology"/>
<keyword evidence="6 8" id="KW-0067">ATP-binding</keyword>
<evidence type="ECO:0000256" key="7">
    <source>
        <dbReference type="ARBA" id="ARBA00048539"/>
    </source>
</evidence>
<dbReference type="InterPro" id="IPR012796">
    <property type="entry name" value="Lysidine-tRNA-synth_C"/>
</dbReference>
<dbReference type="HAMAP" id="MF_01161">
    <property type="entry name" value="tRNA_Ile_lys_synt"/>
    <property type="match status" value="1"/>
</dbReference>
<accession>A0A523YNH2</accession>
<dbReference type="NCBIfam" id="TIGR02433">
    <property type="entry name" value="lysidine_TilS_C"/>
    <property type="match status" value="1"/>
</dbReference>